<proteinExistence type="predicted"/>
<gene>
    <name evidence="2" type="ORF">DEO72_LG10g1368</name>
</gene>
<evidence type="ECO:0000313" key="3">
    <source>
        <dbReference type="Proteomes" id="UP000501690"/>
    </source>
</evidence>
<evidence type="ECO:0000256" key="1">
    <source>
        <dbReference type="SAM" id="MobiDB-lite"/>
    </source>
</evidence>
<dbReference type="Gramene" id="Vigun05g181500.1.v1.2">
    <property type="protein sequence ID" value="Vigun05g181500.1.v1.2.CDS.1"/>
    <property type="gene ID" value="Vigun05g181500.v1.2"/>
</dbReference>
<feature type="compositionally biased region" description="Polar residues" evidence="1">
    <location>
        <begin position="44"/>
        <end position="54"/>
    </location>
</feature>
<protein>
    <submittedName>
        <fullName evidence="2">Uncharacterized protein</fullName>
    </submittedName>
</protein>
<feature type="compositionally biased region" description="Basic and acidic residues" evidence="1">
    <location>
        <begin position="62"/>
        <end position="75"/>
    </location>
</feature>
<dbReference type="EMBL" id="CP039354">
    <property type="protein sequence ID" value="QCE10142.1"/>
    <property type="molecule type" value="Genomic_DNA"/>
</dbReference>
<name>A0A4D6NB93_VIGUN</name>
<reference evidence="2 3" key="1">
    <citation type="submission" date="2019-04" db="EMBL/GenBank/DDBJ databases">
        <title>An improved genome assembly and genetic linkage map for asparagus bean, Vigna unguiculata ssp. sesquipedialis.</title>
        <authorList>
            <person name="Xia Q."/>
            <person name="Zhang R."/>
            <person name="Dong Y."/>
        </authorList>
    </citation>
    <scope>NUCLEOTIDE SEQUENCE [LARGE SCALE GENOMIC DNA]</scope>
    <source>
        <tissue evidence="2">Leaf</tissue>
    </source>
</reference>
<sequence>MPLPPPSSMQPSNSTMEISIISTQRRGISVVQPKTKLSEGRSPHPQTFQTTTPKPNYMLTKADQKGDKGKRPQTT</sequence>
<feature type="region of interest" description="Disordered" evidence="1">
    <location>
        <begin position="22"/>
        <end position="75"/>
    </location>
</feature>
<accession>A0A4D6NB93</accession>
<organism evidence="2 3">
    <name type="scientific">Vigna unguiculata</name>
    <name type="common">Cowpea</name>
    <dbReference type="NCBI Taxonomy" id="3917"/>
    <lineage>
        <taxon>Eukaryota</taxon>
        <taxon>Viridiplantae</taxon>
        <taxon>Streptophyta</taxon>
        <taxon>Embryophyta</taxon>
        <taxon>Tracheophyta</taxon>
        <taxon>Spermatophyta</taxon>
        <taxon>Magnoliopsida</taxon>
        <taxon>eudicotyledons</taxon>
        <taxon>Gunneridae</taxon>
        <taxon>Pentapetalae</taxon>
        <taxon>rosids</taxon>
        <taxon>fabids</taxon>
        <taxon>Fabales</taxon>
        <taxon>Fabaceae</taxon>
        <taxon>Papilionoideae</taxon>
        <taxon>50 kb inversion clade</taxon>
        <taxon>NPAAA clade</taxon>
        <taxon>indigoferoid/millettioid clade</taxon>
        <taxon>Phaseoleae</taxon>
        <taxon>Vigna</taxon>
    </lineage>
</organism>
<dbReference type="Proteomes" id="UP000501690">
    <property type="component" value="Linkage Group LG10"/>
</dbReference>
<dbReference type="AlphaFoldDB" id="A0A4D6NB93"/>
<evidence type="ECO:0000313" key="2">
    <source>
        <dbReference type="EMBL" id="QCE10142.1"/>
    </source>
</evidence>
<keyword evidence="3" id="KW-1185">Reference proteome</keyword>